<gene>
    <name evidence="2" type="ORF">SNE40_015263</name>
</gene>
<reference evidence="2 3" key="1">
    <citation type="submission" date="2024-01" db="EMBL/GenBank/DDBJ databases">
        <title>The genome of the rayed Mediterranean limpet Patella caerulea (Linnaeus, 1758).</title>
        <authorList>
            <person name="Anh-Thu Weber A."/>
            <person name="Halstead-Nussloch G."/>
        </authorList>
    </citation>
    <scope>NUCLEOTIDE SEQUENCE [LARGE SCALE GENOMIC DNA]</scope>
    <source>
        <strain evidence="2">AATW-2023a</strain>
        <tissue evidence="2">Whole specimen</tissue>
    </source>
</reference>
<dbReference type="EMBL" id="JAZGQO010000010">
    <property type="protein sequence ID" value="KAK6177087.1"/>
    <property type="molecule type" value="Genomic_DNA"/>
</dbReference>
<accession>A0AAN8PEG3</accession>
<dbReference type="Pfam" id="PF15115">
    <property type="entry name" value="HDNR"/>
    <property type="match status" value="1"/>
</dbReference>
<keyword evidence="3" id="KW-1185">Reference proteome</keyword>
<evidence type="ECO:0000313" key="3">
    <source>
        <dbReference type="Proteomes" id="UP001347796"/>
    </source>
</evidence>
<dbReference type="AlphaFoldDB" id="A0AAN8PEG3"/>
<organism evidence="2 3">
    <name type="scientific">Patella caerulea</name>
    <name type="common">Rayed Mediterranean limpet</name>
    <dbReference type="NCBI Taxonomy" id="87958"/>
    <lineage>
        <taxon>Eukaryota</taxon>
        <taxon>Metazoa</taxon>
        <taxon>Spiralia</taxon>
        <taxon>Lophotrochozoa</taxon>
        <taxon>Mollusca</taxon>
        <taxon>Gastropoda</taxon>
        <taxon>Patellogastropoda</taxon>
        <taxon>Patelloidea</taxon>
        <taxon>Patellidae</taxon>
        <taxon>Patella</taxon>
    </lineage>
</organism>
<feature type="domain" description="Domain of unknown function with conserved HDNR motif" evidence="1">
    <location>
        <begin position="5"/>
        <end position="119"/>
    </location>
</feature>
<name>A0AAN8PEG3_PATCE</name>
<dbReference type="PANTHER" id="PTHR35539:SF1">
    <property type="entry name" value="CDNA SEQUENCE BC048562"/>
    <property type="match status" value="1"/>
</dbReference>
<dbReference type="PANTHER" id="PTHR35539">
    <property type="entry name" value="CDNA SEQUENCE BC048562"/>
    <property type="match status" value="1"/>
</dbReference>
<protein>
    <recommendedName>
        <fullName evidence="1">Domain of unknown function with conserved HDNR motif domain-containing protein</fullName>
    </recommendedName>
</protein>
<dbReference type="InterPro" id="IPR029369">
    <property type="entry name" value="HDNR"/>
</dbReference>
<dbReference type="Proteomes" id="UP001347796">
    <property type="component" value="Unassembled WGS sequence"/>
</dbReference>
<comment type="caution">
    <text evidence="2">The sequence shown here is derived from an EMBL/GenBank/DDBJ whole genome shotgun (WGS) entry which is preliminary data.</text>
</comment>
<proteinExistence type="predicted"/>
<evidence type="ECO:0000259" key="1">
    <source>
        <dbReference type="Pfam" id="PF15115"/>
    </source>
</evidence>
<sequence>MPSHIVGSWFPTGFHGHFRNKTRNDFVCEYRILAKPQPPEKFLRRSVQPGSNNVFSHHDNRHSFLNDAMIFEQGLGRKRIQNSTYDFKPNFITWMPEKEYVERMRPLLSTYHIDYKREQIRPTTQLLVERPKTSFDCTPTTTYRYSHCSASPNQNMINAMNNEALKITKQPRIQRAKSAKARVRESVASCLSWYIPPHPPTSPKVGVQTDCLSPEKIDQNQTLEQPVENCTASTNVAVCNNGDNGE</sequence>
<evidence type="ECO:0000313" key="2">
    <source>
        <dbReference type="EMBL" id="KAK6177087.1"/>
    </source>
</evidence>